<keyword evidence="4 7" id="KW-1133">Transmembrane helix</keyword>
<feature type="compositionally biased region" description="Basic and acidic residues" evidence="6">
    <location>
        <begin position="318"/>
        <end position="328"/>
    </location>
</feature>
<comment type="similarity">
    <text evidence="2">Belongs to the EamA transporter family.</text>
</comment>
<keyword evidence="3 7" id="KW-0812">Transmembrane</keyword>
<dbReference type="Gene3D" id="1.10.3730.20">
    <property type="match status" value="1"/>
</dbReference>
<comment type="caution">
    <text evidence="9">The sequence shown here is derived from an EMBL/GenBank/DDBJ whole genome shotgun (WGS) entry which is preliminary data.</text>
</comment>
<keyword evidence="10" id="KW-1185">Reference proteome</keyword>
<name>A0A2M9BGE0_9ACTN</name>
<feature type="domain" description="EamA" evidence="8">
    <location>
        <begin position="151"/>
        <end position="290"/>
    </location>
</feature>
<dbReference type="SUPFAM" id="SSF103481">
    <property type="entry name" value="Multidrug resistance efflux transporter EmrE"/>
    <property type="match status" value="2"/>
</dbReference>
<evidence type="ECO:0000256" key="4">
    <source>
        <dbReference type="ARBA" id="ARBA00022989"/>
    </source>
</evidence>
<sequence length="341" mass="35778">MWDRMLERVTPRDRLLAALVATAWGVNFLAIDASLQHFPPLFLVALRFAVLAVPVVLLVPRPDVELRWLIGYGAGFGIAQFVFLYAGMAAGMPAGLASLVLQASAPFTVVLAAALLRERLSGRQVAGILLAVAGLALVAWQRAQIAALLPVVLTLLGALGWAFGNLANRQARPSRPLHLALWMSVVPPLPMLAIALAVEGPARIGTSLSTAFTIDALPAMVGLAYTVLIGTVLGSGLWTALMARYPSSTVAPFSMLVPVVGMSTAAVVLHERLHALELVGAAVVISGVLLGSSKSRTSRRVPDLLPEPAPEPAPDAGTDPRPDDDPGPAHEPSAPTTRLRS</sequence>
<feature type="transmembrane region" description="Helical" evidence="7">
    <location>
        <begin position="179"/>
        <end position="198"/>
    </location>
</feature>
<evidence type="ECO:0000256" key="7">
    <source>
        <dbReference type="SAM" id="Phobius"/>
    </source>
</evidence>
<evidence type="ECO:0000256" key="2">
    <source>
        <dbReference type="ARBA" id="ARBA00007362"/>
    </source>
</evidence>
<keyword evidence="5 7" id="KW-0472">Membrane</keyword>
<evidence type="ECO:0000313" key="10">
    <source>
        <dbReference type="Proteomes" id="UP000230842"/>
    </source>
</evidence>
<comment type="subcellular location">
    <subcellularLocation>
        <location evidence="1">Membrane</location>
        <topology evidence="1">Multi-pass membrane protein</topology>
    </subcellularLocation>
</comment>
<feature type="transmembrane region" description="Helical" evidence="7">
    <location>
        <begin position="40"/>
        <end position="59"/>
    </location>
</feature>
<dbReference type="Pfam" id="PF00892">
    <property type="entry name" value="EamA"/>
    <property type="match status" value="2"/>
</dbReference>
<protein>
    <submittedName>
        <fullName evidence="9">O-acetylserine/cysteine efflux transporter</fullName>
    </submittedName>
</protein>
<accession>A0A2M9BGE0</accession>
<feature type="transmembrane region" description="Helical" evidence="7">
    <location>
        <begin position="66"/>
        <end position="88"/>
    </location>
</feature>
<dbReference type="PANTHER" id="PTHR32322:SF9">
    <property type="entry name" value="AMINO-ACID METABOLITE EFFLUX PUMP-RELATED"/>
    <property type="match status" value="1"/>
</dbReference>
<proteinExistence type="inferred from homology"/>
<feature type="transmembrane region" description="Helical" evidence="7">
    <location>
        <begin position="275"/>
        <end position="292"/>
    </location>
</feature>
<evidence type="ECO:0000256" key="6">
    <source>
        <dbReference type="SAM" id="MobiDB-lite"/>
    </source>
</evidence>
<feature type="transmembrane region" description="Helical" evidence="7">
    <location>
        <begin position="250"/>
        <end position="269"/>
    </location>
</feature>
<dbReference type="Proteomes" id="UP000230842">
    <property type="component" value="Unassembled WGS sequence"/>
</dbReference>
<feature type="transmembrane region" description="Helical" evidence="7">
    <location>
        <begin position="125"/>
        <end position="141"/>
    </location>
</feature>
<evidence type="ECO:0000313" key="9">
    <source>
        <dbReference type="EMBL" id="PJJ57015.1"/>
    </source>
</evidence>
<evidence type="ECO:0000256" key="5">
    <source>
        <dbReference type="ARBA" id="ARBA00023136"/>
    </source>
</evidence>
<feature type="domain" description="EamA" evidence="8">
    <location>
        <begin position="15"/>
        <end position="139"/>
    </location>
</feature>
<feature type="region of interest" description="Disordered" evidence="6">
    <location>
        <begin position="296"/>
        <end position="341"/>
    </location>
</feature>
<dbReference type="EMBL" id="PGEZ01000001">
    <property type="protein sequence ID" value="PJJ57015.1"/>
    <property type="molecule type" value="Genomic_DNA"/>
</dbReference>
<feature type="transmembrane region" description="Helical" evidence="7">
    <location>
        <begin position="147"/>
        <end position="167"/>
    </location>
</feature>
<dbReference type="AlphaFoldDB" id="A0A2M9BGE0"/>
<feature type="transmembrane region" description="Helical" evidence="7">
    <location>
        <begin position="94"/>
        <end position="116"/>
    </location>
</feature>
<evidence type="ECO:0000259" key="8">
    <source>
        <dbReference type="Pfam" id="PF00892"/>
    </source>
</evidence>
<dbReference type="InterPro" id="IPR050638">
    <property type="entry name" value="AA-Vitamin_Transporters"/>
</dbReference>
<dbReference type="InterPro" id="IPR037185">
    <property type="entry name" value="EmrE-like"/>
</dbReference>
<dbReference type="InterPro" id="IPR000620">
    <property type="entry name" value="EamA_dom"/>
</dbReference>
<gene>
    <name evidence="9" type="ORF">CLV56_1234</name>
</gene>
<evidence type="ECO:0000256" key="3">
    <source>
        <dbReference type="ARBA" id="ARBA00022692"/>
    </source>
</evidence>
<dbReference type="GO" id="GO:0016020">
    <property type="term" value="C:membrane"/>
    <property type="evidence" value="ECO:0007669"/>
    <property type="project" value="UniProtKB-SubCell"/>
</dbReference>
<organism evidence="9 10">
    <name type="scientific">Mumia flava</name>
    <dbReference type="NCBI Taxonomy" id="1348852"/>
    <lineage>
        <taxon>Bacteria</taxon>
        <taxon>Bacillati</taxon>
        <taxon>Actinomycetota</taxon>
        <taxon>Actinomycetes</taxon>
        <taxon>Propionibacteriales</taxon>
        <taxon>Nocardioidaceae</taxon>
        <taxon>Mumia</taxon>
    </lineage>
</organism>
<evidence type="ECO:0000256" key="1">
    <source>
        <dbReference type="ARBA" id="ARBA00004141"/>
    </source>
</evidence>
<dbReference type="PANTHER" id="PTHR32322">
    <property type="entry name" value="INNER MEMBRANE TRANSPORTER"/>
    <property type="match status" value="1"/>
</dbReference>
<reference evidence="9 10" key="1">
    <citation type="submission" date="2017-11" db="EMBL/GenBank/DDBJ databases">
        <title>Genomic Encyclopedia of Archaeal and Bacterial Type Strains, Phase II (KMG-II): From Individual Species to Whole Genera.</title>
        <authorList>
            <person name="Goeker M."/>
        </authorList>
    </citation>
    <scope>NUCLEOTIDE SEQUENCE [LARGE SCALE GENOMIC DNA]</scope>
    <source>
        <strain evidence="9 10">DSM 27763</strain>
    </source>
</reference>
<feature type="transmembrane region" description="Helical" evidence="7">
    <location>
        <begin position="218"/>
        <end position="238"/>
    </location>
</feature>